<keyword evidence="6 8" id="KW-0411">Iron-sulfur</keyword>
<feature type="binding site" evidence="8">
    <location>
        <position position="71"/>
    </location>
    <ligand>
        <name>S-adenosyl-L-methionine</name>
        <dbReference type="ChEBI" id="CHEBI:59789"/>
    </ligand>
</feature>
<dbReference type="PIRSF" id="PIRSF000370">
    <property type="entry name" value="QueE"/>
    <property type="match status" value="1"/>
</dbReference>
<dbReference type="SFLD" id="SFLDS00029">
    <property type="entry name" value="Radical_SAM"/>
    <property type="match status" value="1"/>
</dbReference>
<evidence type="ECO:0000256" key="6">
    <source>
        <dbReference type="ARBA" id="ARBA00023014"/>
    </source>
</evidence>
<comment type="caution">
    <text evidence="10">The sequence shown here is derived from an EMBL/GenBank/DDBJ whole genome shotgun (WGS) entry which is preliminary data.</text>
</comment>
<comment type="similarity">
    <text evidence="8">Belongs to the radical SAM superfamily. 7-carboxy-7-deazaguanine synthase family.</text>
</comment>
<feature type="binding site" evidence="8">
    <location>
        <position position="41"/>
    </location>
    <ligand>
        <name>Mg(2+)</name>
        <dbReference type="ChEBI" id="CHEBI:18420"/>
    </ligand>
</feature>
<protein>
    <recommendedName>
        <fullName evidence="8">7-carboxy-7-deazaguanine synthase</fullName>
        <shortName evidence="8">CDG synthase</shortName>
        <ecNumber evidence="8">4.3.99.3</ecNumber>
    </recommendedName>
    <alternativeName>
        <fullName evidence="8">Queuosine biosynthesis protein QueE</fullName>
    </alternativeName>
</protein>
<proteinExistence type="inferred from homology"/>
<feature type="binding site" evidence="8">
    <location>
        <begin position="112"/>
        <end position="114"/>
    </location>
    <ligand>
        <name>S-adenosyl-L-methionine</name>
        <dbReference type="ChEBI" id="CHEBI:59789"/>
    </ligand>
</feature>
<feature type="binding site" evidence="8">
    <location>
        <position position="36"/>
    </location>
    <ligand>
        <name>[4Fe-4S] cluster</name>
        <dbReference type="ChEBI" id="CHEBI:49883"/>
        <note>4Fe-4S-S-AdoMet</note>
    </ligand>
</feature>
<evidence type="ECO:0000256" key="4">
    <source>
        <dbReference type="ARBA" id="ARBA00022842"/>
    </source>
</evidence>
<comment type="caution">
    <text evidence="8">Lacks conserved residue(s) required for the propagation of feature annotation.</text>
</comment>
<evidence type="ECO:0000313" key="10">
    <source>
        <dbReference type="EMBL" id="GAB1252161.1"/>
    </source>
</evidence>
<keyword evidence="4 8" id="KW-0460">Magnesium</keyword>
<feature type="domain" description="Radical SAM core" evidence="9">
    <location>
        <begin position="19"/>
        <end position="200"/>
    </location>
</feature>
<evidence type="ECO:0000256" key="1">
    <source>
        <dbReference type="ARBA" id="ARBA00022485"/>
    </source>
</evidence>
<dbReference type="PANTHER" id="PTHR42836:SF1">
    <property type="entry name" value="7-CARBOXY-7-DEAZAGUANINE SYNTHASE"/>
    <property type="match status" value="1"/>
</dbReference>
<evidence type="ECO:0000256" key="8">
    <source>
        <dbReference type="HAMAP-Rule" id="MF_00917"/>
    </source>
</evidence>
<feature type="binding site" evidence="8">
    <location>
        <position position="69"/>
    </location>
    <ligand>
        <name>substrate</name>
    </ligand>
</feature>
<keyword evidence="5 8" id="KW-0408">Iron</keyword>
<evidence type="ECO:0000256" key="5">
    <source>
        <dbReference type="ARBA" id="ARBA00023004"/>
    </source>
</evidence>
<dbReference type="HAMAP" id="MF_00917">
    <property type="entry name" value="QueE"/>
    <property type="match status" value="1"/>
</dbReference>
<reference evidence="10 11" key="1">
    <citation type="journal article" date="2025" name="Int. J. Syst. Evol. Microbiol.">
        <title>Desulfovibrio falkowii sp. nov., Porphyromonas miyakawae sp. nov., Mediterraneibacter flintii sp. nov. and Owariibacterium komagatae gen. nov., sp. nov., isolated from human faeces.</title>
        <authorList>
            <person name="Hamaguchi T."/>
            <person name="Ohara M."/>
            <person name="Hisatomi A."/>
            <person name="Sekiguchi K."/>
            <person name="Takeda J.I."/>
            <person name="Ueyama J."/>
            <person name="Ito M."/>
            <person name="Nishiwaki H."/>
            <person name="Ogi T."/>
            <person name="Hirayama M."/>
            <person name="Ohkuma M."/>
            <person name="Sakamoto M."/>
            <person name="Ohno K."/>
        </authorList>
    </citation>
    <scope>NUCLEOTIDE SEQUENCE [LARGE SCALE GENOMIC DNA]</scope>
    <source>
        <strain evidence="10 11">13CB11C</strain>
    </source>
</reference>
<feature type="binding site" evidence="8">
    <location>
        <position position="28"/>
    </location>
    <ligand>
        <name>substrate</name>
    </ligand>
</feature>
<evidence type="ECO:0000313" key="11">
    <source>
        <dbReference type="Proteomes" id="UP001628220"/>
    </source>
</evidence>
<sequence length="200" mass="22541">MKRLPVNEIFYSLQGEGGQSGMAMCFVRLSHCNLSCPYCDTDFAAFQELSEETILQALRAYPTHNLLWTGGEPTLSIDEEVIDFFRRHGYRQSIETNGTRPVPPGLDWVTVSPKPEAFPLLKSNFPSGVNEWRFPFGAGAPLPPSITALPPAQCYCLSPIIEPNEVINSTHETLQACMDYIMQHPEWRLSIQLHKLLGFR</sequence>
<comment type="pathway">
    <text evidence="8">Purine metabolism; 7-cyano-7-deazaguanine biosynthesis.</text>
</comment>
<organism evidence="10 11">
    <name type="scientific">Porphyromonas miyakawae</name>
    <dbReference type="NCBI Taxonomy" id="3137470"/>
    <lineage>
        <taxon>Bacteria</taxon>
        <taxon>Pseudomonadati</taxon>
        <taxon>Bacteroidota</taxon>
        <taxon>Bacteroidia</taxon>
        <taxon>Bacteroidales</taxon>
        <taxon>Porphyromonadaceae</taxon>
        <taxon>Porphyromonas</taxon>
    </lineage>
</organism>
<dbReference type="SUPFAM" id="SSF102114">
    <property type="entry name" value="Radical SAM enzymes"/>
    <property type="match status" value="1"/>
</dbReference>
<dbReference type="InterPro" id="IPR024924">
    <property type="entry name" value="7-CO-7-deazaguanine_synth-like"/>
</dbReference>
<dbReference type="InterPro" id="IPR007197">
    <property type="entry name" value="rSAM"/>
</dbReference>
<accession>A0ABQ0E3C4</accession>
<evidence type="ECO:0000256" key="2">
    <source>
        <dbReference type="ARBA" id="ARBA00022691"/>
    </source>
</evidence>
<evidence type="ECO:0000256" key="3">
    <source>
        <dbReference type="ARBA" id="ARBA00022723"/>
    </source>
</evidence>
<dbReference type="RefSeq" id="WP_411915927.1">
    <property type="nucleotide sequence ID" value="NZ_BAAFSF010000004.1"/>
</dbReference>
<dbReference type="PANTHER" id="PTHR42836">
    <property type="entry name" value="7-CARBOXY-7-DEAZAGUANINE SYNTHASE"/>
    <property type="match status" value="1"/>
</dbReference>
<name>A0ABQ0E3C4_9PORP</name>
<dbReference type="EMBL" id="BAAFSF010000004">
    <property type="protein sequence ID" value="GAB1252161.1"/>
    <property type="molecule type" value="Genomic_DNA"/>
</dbReference>
<dbReference type="PROSITE" id="PS51918">
    <property type="entry name" value="RADICAL_SAM"/>
    <property type="match status" value="1"/>
</dbReference>
<keyword evidence="2 8" id="KW-0949">S-adenosyl-L-methionine</keyword>
<comment type="catalytic activity">
    <reaction evidence="8">
        <text>6-carboxy-5,6,7,8-tetrahydropterin + H(+) = 7-carboxy-7-carbaguanine + NH4(+)</text>
        <dbReference type="Rhea" id="RHEA:27974"/>
        <dbReference type="ChEBI" id="CHEBI:15378"/>
        <dbReference type="ChEBI" id="CHEBI:28938"/>
        <dbReference type="ChEBI" id="CHEBI:61032"/>
        <dbReference type="ChEBI" id="CHEBI:61036"/>
        <dbReference type="EC" id="4.3.99.3"/>
    </reaction>
</comment>
<feature type="binding site" evidence="8">
    <location>
        <position position="39"/>
    </location>
    <ligand>
        <name>[4Fe-4S] cluster</name>
        <dbReference type="ChEBI" id="CHEBI:49883"/>
        <note>4Fe-4S-S-AdoMet</note>
    </ligand>
</feature>
<keyword evidence="11" id="KW-1185">Reference proteome</keyword>
<evidence type="ECO:0000256" key="7">
    <source>
        <dbReference type="ARBA" id="ARBA00023239"/>
    </source>
</evidence>
<comment type="subunit">
    <text evidence="8">Homodimer.</text>
</comment>
<keyword evidence="3 8" id="KW-0479">Metal-binding</keyword>
<dbReference type="Pfam" id="PF04055">
    <property type="entry name" value="Radical_SAM"/>
    <property type="match status" value="1"/>
</dbReference>
<comment type="cofactor">
    <cofactor evidence="8">
        <name>[4Fe-4S] cluster</name>
        <dbReference type="ChEBI" id="CHEBI:49883"/>
    </cofactor>
    <text evidence="8">Binds 1 [4Fe-4S] cluster. The cluster is coordinated with 3 cysteines and an exchangeable S-adenosyl-L-methionine.</text>
</comment>
<comment type="function">
    <text evidence="8">Catalyzes the complex heterocyclic radical-mediated conversion of 6-carboxy-5,6,7,8-tetrahydropterin (CPH4) to 7-carboxy-7-deazaguanine (CDG), a step common to the biosynthetic pathways of all 7-deazapurine-containing compounds.</text>
</comment>
<dbReference type="InterPro" id="IPR013785">
    <property type="entry name" value="Aldolase_TIM"/>
</dbReference>
<gene>
    <name evidence="8" type="primary">queE</name>
    <name evidence="10" type="ORF">Tsumi_12670</name>
</gene>
<dbReference type="Proteomes" id="UP001628220">
    <property type="component" value="Unassembled WGS sequence"/>
</dbReference>
<dbReference type="InterPro" id="IPR058240">
    <property type="entry name" value="rSAM_sf"/>
</dbReference>
<feature type="binding site" evidence="8">
    <location>
        <begin position="38"/>
        <end position="40"/>
    </location>
    <ligand>
        <name>S-adenosyl-L-methionine</name>
        <dbReference type="ChEBI" id="CHEBI:59789"/>
    </ligand>
</feature>
<keyword evidence="7 8" id="KW-0456">Lyase</keyword>
<keyword evidence="1 8" id="KW-0004">4Fe-4S</keyword>
<feature type="binding site" evidence="8">
    <location>
        <begin position="13"/>
        <end position="15"/>
    </location>
    <ligand>
        <name>substrate</name>
    </ligand>
</feature>
<keyword evidence="8" id="KW-0671">Queuosine biosynthesis</keyword>
<dbReference type="EC" id="4.3.99.3" evidence="8"/>
<feature type="binding site" evidence="8">
    <location>
        <position position="32"/>
    </location>
    <ligand>
        <name>[4Fe-4S] cluster</name>
        <dbReference type="ChEBI" id="CHEBI:49883"/>
        <note>4Fe-4S-S-AdoMet</note>
    </ligand>
</feature>
<dbReference type="CDD" id="cd01335">
    <property type="entry name" value="Radical_SAM"/>
    <property type="match status" value="1"/>
</dbReference>
<dbReference type="Gene3D" id="3.20.20.70">
    <property type="entry name" value="Aldolase class I"/>
    <property type="match status" value="1"/>
</dbReference>
<comment type="cofactor">
    <cofactor evidence="8">
        <name>S-adenosyl-L-methionine</name>
        <dbReference type="ChEBI" id="CHEBI:59789"/>
    </cofactor>
    <text evidence="8">Binds 1 S-adenosyl-L-methionine per subunit.</text>
</comment>
<evidence type="ECO:0000259" key="9">
    <source>
        <dbReference type="PROSITE" id="PS51918"/>
    </source>
</evidence>
<comment type="cofactor">
    <cofactor evidence="8">
        <name>Mg(2+)</name>
        <dbReference type="ChEBI" id="CHEBI:18420"/>
    </cofactor>
</comment>